<evidence type="ECO:0000313" key="2">
    <source>
        <dbReference type="Proteomes" id="UP000178946"/>
    </source>
</evidence>
<sequence length="261" mass="30177">MWFTNAEQFKSQCGYEIDGFWYPRVTKIIDIKSKPALYKYYADAASYGEANAQTKKSAEEGTKIHEAAEKILVGESPQIDDDIAPSIKALKEFLASNNIQVSPEHVEKRVVHLDHRYAGTIDTLALIDGRFGVLDIKTSQAIYRDYNLQTSAYMAALQNEFPNLQTRWILRIDQARDCLICGATLRAKGGREKIRQAAKDKRLAYALARMCDDGEHQWSEIRGQIELKEEPYWHQDFDAFLAAKRLWEWENEYWLKRLGYI</sequence>
<name>A0A1F8DTH5_9BACT</name>
<reference evidence="1 2" key="1">
    <citation type="journal article" date="2016" name="Nat. Commun.">
        <title>Thousands of microbial genomes shed light on interconnected biogeochemical processes in an aquifer system.</title>
        <authorList>
            <person name="Anantharaman K."/>
            <person name="Brown C.T."/>
            <person name="Hug L.A."/>
            <person name="Sharon I."/>
            <person name="Castelle C.J."/>
            <person name="Probst A.J."/>
            <person name="Thomas B.C."/>
            <person name="Singh A."/>
            <person name="Wilkins M.J."/>
            <person name="Karaoz U."/>
            <person name="Brodie E.L."/>
            <person name="Williams K.H."/>
            <person name="Hubbard S.S."/>
            <person name="Banfield J.F."/>
        </authorList>
    </citation>
    <scope>NUCLEOTIDE SEQUENCE [LARGE SCALE GENOMIC DNA]</scope>
</reference>
<gene>
    <name evidence="1" type="ORF">A3A20_02105</name>
</gene>
<dbReference type="Proteomes" id="UP000178946">
    <property type="component" value="Unassembled WGS sequence"/>
</dbReference>
<evidence type="ECO:0000313" key="1">
    <source>
        <dbReference type="EMBL" id="OGM91706.1"/>
    </source>
</evidence>
<dbReference type="EMBL" id="MGIR01000001">
    <property type="protein sequence ID" value="OGM91706.1"/>
    <property type="molecule type" value="Genomic_DNA"/>
</dbReference>
<dbReference type="Gene3D" id="3.90.320.10">
    <property type="match status" value="1"/>
</dbReference>
<organism evidence="1 2">
    <name type="scientific">Candidatus Wolfebacteria bacterium RIFCSPLOWO2_01_FULL_45_19</name>
    <dbReference type="NCBI Taxonomy" id="1802557"/>
    <lineage>
        <taxon>Bacteria</taxon>
        <taxon>Candidatus Wolfeibacteriota</taxon>
    </lineage>
</organism>
<proteinExistence type="predicted"/>
<dbReference type="AlphaFoldDB" id="A0A1F8DTH5"/>
<dbReference type="InterPro" id="IPR011604">
    <property type="entry name" value="PDDEXK-like_dom_sf"/>
</dbReference>
<dbReference type="GO" id="GO:0008297">
    <property type="term" value="F:single-stranded DNA exodeoxyribonuclease activity"/>
    <property type="evidence" value="ECO:0007669"/>
    <property type="project" value="TreeGrafter"/>
</dbReference>
<protein>
    <recommendedName>
        <fullName evidence="3">PD-(D/E)XK endonuclease-like domain-containing protein</fullName>
    </recommendedName>
</protein>
<comment type="caution">
    <text evidence="1">The sequence shown here is derived from an EMBL/GenBank/DDBJ whole genome shotgun (WGS) entry which is preliminary data.</text>
</comment>
<evidence type="ECO:0008006" key="3">
    <source>
        <dbReference type="Google" id="ProtNLM"/>
    </source>
</evidence>
<dbReference type="PANTHER" id="PTHR31340">
    <property type="entry name" value="MITOCHONDRIAL GENOME MAINTENANCE EXONUCLEASE 1"/>
    <property type="match status" value="1"/>
</dbReference>
<dbReference type="STRING" id="1802557.A3A20_02105"/>
<accession>A0A1F8DTH5</accession>
<dbReference type="PANTHER" id="PTHR31340:SF3">
    <property type="entry name" value="MITOCHONDRIAL GENOME MAINTENANCE EXONUCLEASE 1"/>
    <property type="match status" value="1"/>
</dbReference>